<evidence type="ECO:0000313" key="4">
    <source>
        <dbReference type="EMBL" id="KAE9328137.1"/>
    </source>
</evidence>
<evidence type="ECO:0000313" key="8">
    <source>
        <dbReference type="Proteomes" id="UP000488956"/>
    </source>
</evidence>
<organism evidence="1 5">
    <name type="scientific">Phytophthora fragariae</name>
    <dbReference type="NCBI Taxonomy" id="53985"/>
    <lineage>
        <taxon>Eukaryota</taxon>
        <taxon>Sar</taxon>
        <taxon>Stramenopiles</taxon>
        <taxon>Oomycota</taxon>
        <taxon>Peronosporomycetes</taxon>
        <taxon>Peronosporales</taxon>
        <taxon>Peronosporaceae</taxon>
        <taxon>Phytophthora</taxon>
    </lineage>
</organism>
<dbReference type="Proteomes" id="UP000476176">
    <property type="component" value="Unassembled WGS sequence"/>
</dbReference>
<dbReference type="Proteomes" id="UP000486351">
    <property type="component" value="Unassembled WGS sequence"/>
</dbReference>
<name>A0A6A3JUT9_9STRA</name>
<dbReference type="AlphaFoldDB" id="A0A6A3JUT9"/>
<evidence type="ECO:0000313" key="2">
    <source>
        <dbReference type="EMBL" id="KAE9099962.1"/>
    </source>
</evidence>
<gene>
    <name evidence="3" type="ORF">PF004_g14335</name>
    <name evidence="4" type="ORF">PF008_g16252</name>
    <name evidence="2" type="ORF">PF010_g14988</name>
    <name evidence="1" type="ORF">PF011_g15446</name>
</gene>
<evidence type="ECO:0000313" key="6">
    <source>
        <dbReference type="Proteomes" id="UP000476176"/>
    </source>
</evidence>
<dbReference type="Proteomes" id="UP000488956">
    <property type="component" value="Unassembled WGS sequence"/>
</dbReference>
<dbReference type="SUPFAM" id="SSF56672">
    <property type="entry name" value="DNA/RNA polymerases"/>
    <property type="match status" value="1"/>
</dbReference>
<dbReference type="Gene3D" id="3.10.10.10">
    <property type="entry name" value="HIV Type 1 Reverse Transcriptase, subunit A, domain 1"/>
    <property type="match status" value="1"/>
</dbReference>
<dbReference type="EMBL" id="QXFX01000955">
    <property type="protein sequence ID" value="KAE9099962.1"/>
    <property type="molecule type" value="Genomic_DNA"/>
</dbReference>
<sequence length="117" mass="13729">MCPTSLNDVIRFLEKKAEEAENMGLILDDRAKLRAILRVKLDYFRFDFGNDPPIRVEPMQVRLKAGARPVRAQPRRYSPNERAFLDRHTAVLLAHGLVFKIHRSRWASARSIFRKRE</sequence>
<proteinExistence type="predicted"/>
<dbReference type="EMBL" id="QXFY01001104">
    <property type="protein sequence ID" value="KAE9328137.1"/>
    <property type="molecule type" value="Genomic_DNA"/>
</dbReference>
<evidence type="ECO:0000313" key="1">
    <source>
        <dbReference type="EMBL" id="KAE8997542.1"/>
    </source>
</evidence>
<protein>
    <submittedName>
        <fullName evidence="1">Uncharacterized protein</fullName>
    </submittedName>
</protein>
<evidence type="ECO:0000313" key="3">
    <source>
        <dbReference type="EMBL" id="KAE9216875.1"/>
    </source>
</evidence>
<dbReference type="Proteomes" id="UP000460718">
    <property type="component" value="Unassembled WGS sequence"/>
</dbReference>
<dbReference type="InterPro" id="IPR043502">
    <property type="entry name" value="DNA/RNA_pol_sf"/>
</dbReference>
<accession>A0A6A3JUT9</accession>
<dbReference type="EMBL" id="QXGC01000909">
    <property type="protein sequence ID" value="KAE9216875.1"/>
    <property type="molecule type" value="Genomic_DNA"/>
</dbReference>
<evidence type="ECO:0000313" key="7">
    <source>
        <dbReference type="Proteomes" id="UP000486351"/>
    </source>
</evidence>
<reference evidence="5 6" key="1">
    <citation type="submission" date="2018-09" db="EMBL/GenBank/DDBJ databases">
        <title>Genomic investigation of the strawberry pathogen Phytophthora fragariae indicates pathogenicity is determined by transcriptional variation in three key races.</title>
        <authorList>
            <person name="Adams T.M."/>
            <person name="Armitage A.D."/>
            <person name="Sobczyk M.K."/>
            <person name="Bates H.J."/>
            <person name="Dunwell J.M."/>
            <person name="Nellist C.F."/>
            <person name="Harrison R.J."/>
        </authorList>
    </citation>
    <scope>NUCLEOTIDE SEQUENCE [LARGE SCALE GENOMIC DNA]</scope>
    <source>
        <strain evidence="3 6">BC-23</strain>
        <strain evidence="4 7">NOV-77</strain>
        <strain evidence="2 8">ONT-3</strain>
        <strain evidence="1 5">SCRP245</strain>
    </source>
</reference>
<dbReference type="EMBL" id="QXFW01001049">
    <property type="protein sequence ID" value="KAE8997542.1"/>
    <property type="molecule type" value="Genomic_DNA"/>
</dbReference>
<comment type="caution">
    <text evidence="1">The sequence shown here is derived from an EMBL/GenBank/DDBJ whole genome shotgun (WGS) entry which is preliminary data.</text>
</comment>
<evidence type="ECO:0000313" key="5">
    <source>
        <dbReference type="Proteomes" id="UP000460718"/>
    </source>
</evidence>